<evidence type="ECO:0000256" key="1">
    <source>
        <dbReference type="SAM" id="Phobius"/>
    </source>
</evidence>
<organism evidence="3 4">
    <name type="scientific">Fervidibacillus albus</name>
    <dbReference type="NCBI Taxonomy" id="2980026"/>
    <lineage>
        <taxon>Bacteria</taxon>
        <taxon>Bacillati</taxon>
        <taxon>Bacillota</taxon>
        <taxon>Bacilli</taxon>
        <taxon>Bacillales</taxon>
        <taxon>Bacillaceae</taxon>
        <taxon>Fervidibacillus</taxon>
    </lineage>
</organism>
<protein>
    <submittedName>
        <fullName evidence="3">PH domain-containing protein</fullName>
    </submittedName>
</protein>
<dbReference type="AlphaFoldDB" id="A0A9E8LTC1"/>
<feature type="transmembrane region" description="Helical" evidence="1">
    <location>
        <begin position="391"/>
        <end position="408"/>
    </location>
</feature>
<dbReference type="InterPro" id="IPR005182">
    <property type="entry name" value="YdbS-like_PH"/>
</dbReference>
<dbReference type="InterPro" id="IPR014529">
    <property type="entry name" value="UCP026631"/>
</dbReference>
<dbReference type="EMBL" id="CP106878">
    <property type="protein sequence ID" value="WAA09250.1"/>
    <property type="molecule type" value="Genomic_DNA"/>
</dbReference>
<dbReference type="KEGG" id="faf:OE104_11830"/>
<feature type="transmembrane region" description="Helical" evidence="1">
    <location>
        <begin position="44"/>
        <end position="63"/>
    </location>
</feature>
<keyword evidence="4" id="KW-1185">Reference proteome</keyword>
<name>A0A9E8LTC1_9BACI</name>
<proteinExistence type="predicted"/>
<dbReference type="Pfam" id="PF03703">
    <property type="entry name" value="bPH_2"/>
    <property type="match status" value="3"/>
</dbReference>
<keyword evidence="1" id="KW-0472">Membrane</keyword>
<dbReference type="Proteomes" id="UP001164718">
    <property type="component" value="Chromosome"/>
</dbReference>
<feature type="transmembrane region" description="Helical" evidence="1">
    <location>
        <begin position="190"/>
        <end position="210"/>
    </location>
</feature>
<keyword evidence="1" id="KW-0812">Transmembrane</keyword>
<reference evidence="3" key="1">
    <citation type="submission" date="2022-09" db="EMBL/GenBank/DDBJ databases">
        <title>Complete Genomes of Fervidibacillus albus and Fervidibacillus halotolerans isolated from tidal flat sediments.</title>
        <authorList>
            <person name="Kwon K.K."/>
            <person name="Yang S.-H."/>
            <person name="Park M.J."/>
            <person name="Oh H.-M."/>
        </authorList>
    </citation>
    <scope>NUCLEOTIDE SEQUENCE</scope>
    <source>
        <strain evidence="3">MEBiC13591</strain>
    </source>
</reference>
<gene>
    <name evidence="3" type="ORF">OE104_11830</name>
</gene>
<dbReference type="PIRSF" id="PIRSF026631">
    <property type="entry name" value="UCP026631"/>
    <property type="match status" value="1"/>
</dbReference>
<evidence type="ECO:0000259" key="2">
    <source>
        <dbReference type="Pfam" id="PF03703"/>
    </source>
</evidence>
<dbReference type="RefSeq" id="WP_275417032.1">
    <property type="nucleotide sequence ID" value="NZ_CP106878.1"/>
</dbReference>
<feature type="transmembrane region" description="Helical" evidence="1">
    <location>
        <begin position="230"/>
        <end position="253"/>
    </location>
</feature>
<feature type="transmembrane region" description="Helical" evidence="1">
    <location>
        <begin position="367"/>
        <end position="385"/>
    </location>
</feature>
<feature type="domain" description="YdbS-like PH" evidence="2">
    <location>
        <begin position="65"/>
        <end position="142"/>
    </location>
</feature>
<evidence type="ECO:0000313" key="4">
    <source>
        <dbReference type="Proteomes" id="UP001164718"/>
    </source>
</evidence>
<dbReference type="PANTHER" id="PTHR34473:SF2">
    <property type="entry name" value="UPF0699 TRANSMEMBRANE PROTEIN YDBT"/>
    <property type="match status" value="1"/>
</dbReference>
<feature type="domain" description="YdbS-like PH" evidence="2">
    <location>
        <begin position="408"/>
        <end position="488"/>
    </location>
</feature>
<dbReference type="PANTHER" id="PTHR34473">
    <property type="entry name" value="UPF0699 TRANSMEMBRANE PROTEIN YDBS"/>
    <property type="match status" value="1"/>
</dbReference>
<feature type="domain" description="YdbS-like PH" evidence="2">
    <location>
        <begin position="261"/>
        <end position="345"/>
    </location>
</feature>
<keyword evidence="1" id="KW-1133">Transmembrane helix</keyword>
<accession>A0A9E8LTC1</accession>
<evidence type="ECO:0000313" key="3">
    <source>
        <dbReference type="EMBL" id="WAA09250.1"/>
    </source>
</evidence>
<sequence>MCEKKRLHPVAIVANLLKEIKEAIFPIIITFIISAGEQEGALDLFVFFVPFIIIAFTIISGFVRWLRFTYRIEEGELRIEHGLFVRKKRYIPFERIQSISTSEGILQRLFGLVKMTIETAGGAGETEAMLSAISKEESARIQSMFEMAKAKVLQENSMESVDEEQSFAEGTRPIIEEKKELVYMMSFKEILFVSLTSGGALGIIAAAVAFLSQFDELIPFDKLYSEFLNFVAHGIVLASIVGMFIIFVAYLVAIIRSMLKYSNFTVERTDENVIISYGLLEIRRTTVPLNRVQGVEIREHFIRSLFGYASVYVVNAGSGSTEESHDNILLFPFIKKETIAEIMKKILPEYAIDVPIHPVPERAKFRYIVRPFYYITIPIAIGIYFLRPWGWLLLLLFPIFSIIGYISYRFAGWNITENQLVLRHRFINGKTMYMFKNRIQALEIQSNWFQRRKKLGTIQSSIKSSIGSAEGKTVDVDEEVLMDIYKWYSRSQPNEGEWI</sequence>